<keyword evidence="1" id="KW-0175">Coiled coil</keyword>
<evidence type="ECO:0000313" key="3">
    <source>
        <dbReference type="Proteomes" id="UP001165395"/>
    </source>
</evidence>
<gene>
    <name evidence="2" type="ORF">LIN78_11990</name>
</gene>
<reference evidence="2" key="1">
    <citation type="submission" date="2021-10" db="EMBL/GenBank/DDBJ databases">
        <title>The complete genome sequence of Leeia sp. TBRC 13508.</title>
        <authorList>
            <person name="Charoenyingcharoen P."/>
            <person name="Yukphan P."/>
        </authorList>
    </citation>
    <scope>NUCLEOTIDE SEQUENCE</scope>
    <source>
        <strain evidence="2">TBRC 13508</strain>
    </source>
</reference>
<dbReference type="Proteomes" id="UP001165395">
    <property type="component" value="Unassembled WGS sequence"/>
</dbReference>
<keyword evidence="3" id="KW-1185">Reference proteome</keyword>
<evidence type="ECO:0000256" key="1">
    <source>
        <dbReference type="SAM" id="Coils"/>
    </source>
</evidence>
<proteinExistence type="predicted"/>
<organism evidence="2 3">
    <name type="scientific">Leeia speluncae</name>
    <dbReference type="NCBI Taxonomy" id="2884804"/>
    <lineage>
        <taxon>Bacteria</taxon>
        <taxon>Pseudomonadati</taxon>
        <taxon>Pseudomonadota</taxon>
        <taxon>Betaproteobacteria</taxon>
        <taxon>Neisseriales</taxon>
        <taxon>Leeiaceae</taxon>
        <taxon>Leeia</taxon>
    </lineage>
</organism>
<name>A0ABS8D7T0_9NEIS</name>
<sequence>MNELAIASQFEARGCPAPSLPLRFGRKVTFGPKKKAWYRLREFISATGERIIHGWGGYKAAWWPIEPDSEKLSEDDLNRFRQEREAIEKAERERAVRDALAAASRAENQFRRAETGTASQHPYVIEKQIKPAAVRVITDDSQKGWLIIPLRRFGSLRLVGSQKISPEAGFEKLYNKGMAKQGSCVVIGSSLLQGTTPDLIAVCEGWATGCSLAEAMDWSVPVVVAMDAANLLAVARDIRAVFPNVPVLFGADDDYLTDHDGALSARFAASKIGKAYTFMPKFSVPRAAAKEGDVLPRLTDFNDLHVAEGIETVRSQCRDAIRFIHNLFRK</sequence>
<accession>A0ABS8D7T0</accession>
<dbReference type="RefSeq" id="WP_227181077.1">
    <property type="nucleotide sequence ID" value="NZ_JAJBZT010000006.1"/>
</dbReference>
<dbReference type="EMBL" id="JAJBZT010000006">
    <property type="protein sequence ID" value="MCB6184265.1"/>
    <property type="molecule type" value="Genomic_DNA"/>
</dbReference>
<evidence type="ECO:0008006" key="4">
    <source>
        <dbReference type="Google" id="ProtNLM"/>
    </source>
</evidence>
<comment type="caution">
    <text evidence="2">The sequence shown here is derived from an EMBL/GenBank/DDBJ whole genome shotgun (WGS) entry which is preliminary data.</text>
</comment>
<feature type="coiled-coil region" evidence="1">
    <location>
        <begin position="73"/>
        <end position="109"/>
    </location>
</feature>
<protein>
    <recommendedName>
        <fullName evidence="4">Toprim domain-containing protein</fullName>
    </recommendedName>
</protein>
<evidence type="ECO:0000313" key="2">
    <source>
        <dbReference type="EMBL" id="MCB6184265.1"/>
    </source>
</evidence>